<name>A0A507ADR6_9PEZI</name>
<dbReference type="InterPro" id="IPR036291">
    <property type="entry name" value="NAD(P)-bd_dom_sf"/>
</dbReference>
<dbReference type="PANTHER" id="PTHR43677">
    <property type="entry name" value="SHORT-CHAIN DEHYDROGENASE/REDUCTASE"/>
    <property type="match status" value="1"/>
</dbReference>
<dbReference type="SUPFAM" id="SSF51735">
    <property type="entry name" value="NAD(P)-binding Rossmann-fold domains"/>
    <property type="match status" value="1"/>
</dbReference>
<dbReference type="Pfam" id="PF08240">
    <property type="entry name" value="ADH_N"/>
    <property type="match status" value="1"/>
</dbReference>
<dbReference type="InterPro" id="IPR013149">
    <property type="entry name" value="ADH-like_C"/>
</dbReference>
<dbReference type="InParanoid" id="A0A507ADR6"/>
<dbReference type="PANTHER" id="PTHR43677:SF4">
    <property type="entry name" value="QUINONE OXIDOREDUCTASE-LIKE PROTEIN 2"/>
    <property type="match status" value="1"/>
</dbReference>
<feature type="domain" description="Enoyl reductase (ER)" evidence="1">
    <location>
        <begin position="11"/>
        <end position="340"/>
    </location>
</feature>
<dbReference type="RefSeq" id="XP_030988946.1">
    <property type="nucleotide sequence ID" value="XM_031133490.1"/>
</dbReference>
<reference evidence="2 3" key="1">
    <citation type="submission" date="2019-06" db="EMBL/GenBank/DDBJ databases">
        <title>Draft genome sequence of the filamentous fungus Phialemoniopsis curvata isolated from diesel fuel.</title>
        <authorList>
            <person name="Varaljay V.A."/>
            <person name="Lyon W.J."/>
            <person name="Crouch A.L."/>
            <person name="Drake C.E."/>
            <person name="Hollomon J.M."/>
            <person name="Nadeau L.J."/>
            <person name="Nunn H.S."/>
            <person name="Stevenson B.S."/>
            <person name="Bojanowski C.L."/>
            <person name="Crookes-Goodson W.J."/>
        </authorList>
    </citation>
    <scope>NUCLEOTIDE SEQUENCE [LARGE SCALE GENOMIC DNA]</scope>
    <source>
        <strain evidence="2 3">D216</strain>
    </source>
</reference>
<dbReference type="InterPro" id="IPR051397">
    <property type="entry name" value="Zn-ADH-like_protein"/>
</dbReference>
<sequence length="351" mass="37034">MRGVVVSKFVDNYTELQVEDIPPPKAKKDEVIVQVKAAGVNFVDTLYARGKHQNNRSLVKPPFTLGLEFAGVVLSAPPSSPSSGSGSHRSFKPGDRVFGGTLGSYAEQVAAPTSGLRPVPDGWSFADAAGLAATLPVSYGALVTRGRLAPGETVLVLGAAGGLGCTAVQVAAARGCRVIALASGAAKCAVARRCGAHDCVDATTAAAGPRWWERVLELTGGKGVDVVYDSVGRVDESLKCVAHRGRVLVVGFAARDESSIEKIAMNRVLLKQVSLIGYRYGESLRRDPEENARIWEELAPLIDSGKIKPMVFDKAYNGLESVPEALNDISSRKIWGKAVVNISEGSSKAHL</sequence>
<accession>A0A507ADR6</accession>
<dbReference type="GeneID" id="41978276"/>
<dbReference type="Gene3D" id="3.90.180.10">
    <property type="entry name" value="Medium-chain alcohol dehydrogenases, catalytic domain"/>
    <property type="match status" value="1"/>
</dbReference>
<proteinExistence type="predicted"/>
<dbReference type="InterPro" id="IPR020843">
    <property type="entry name" value="ER"/>
</dbReference>
<comment type="caution">
    <text evidence="2">The sequence shown here is derived from an EMBL/GenBank/DDBJ whole genome shotgun (WGS) entry which is preliminary data.</text>
</comment>
<evidence type="ECO:0000313" key="2">
    <source>
        <dbReference type="EMBL" id="TPX07235.1"/>
    </source>
</evidence>
<gene>
    <name evidence="2" type="ORF">E0L32_010829</name>
</gene>
<dbReference type="EMBL" id="SKBQ01000092">
    <property type="protein sequence ID" value="TPX07235.1"/>
    <property type="molecule type" value="Genomic_DNA"/>
</dbReference>
<dbReference type="Gene3D" id="3.40.50.720">
    <property type="entry name" value="NAD(P)-binding Rossmann-like Domain"/>
    <property type="match status" value="1"/>
</dbReference>
<evidence type="ECO:0000313" key="3">
    <source>
        <dbReference type="Proteomes" id="UP000319257"/>
    </source>
</evidence>
<dbReference type="InterPro" id="IPR013154">
    <property type="entry name" value="ADH-like_N"/>
</dbReference>
<dbReference type="OrthoDB" id="10257049at2759"/>
<protein>
    <recommendedName>
        <fullName evidence="1">Enoyl reductase (ER) domain-containing protein</fullName>
    </recommendedName>
</protein>
<dbReference type="Pfam" id="PF00107">
    <property type="entry name" value="ADH_zinc_N"/>
    <property type="match status" value="1"/>
</dbReference>
<keyword evidence="3" id="KW-1185">Reference proteome</keyword>
<dbReference type="SUPFAM" id="SSF50129">
    <property type="entry name" value="GroES-like"/>
    <property type="match status" value="1"/>
</dbReference>
<dbReference type="SMART" id="SM00829">
    <property type="entry name" value="PKS_ER"/>
    <property type="match status" value="1"/>
</dbReference>
<dbReference type="STRING" id="1093900.A0A507ADR6"/>
<dbReference type="Proteomes" id="UP000319257">
    <property type="component" value="Unassembled WGS sequence"/>
</dbReference>
<evidence type="ECO:0000259" key="1">
    <source>
        <dbReference type="SMART" id="SM00829"/>
    </source>
</evidence>
<dbReference type="GO" id="GO:0016491">
    <property type="term" value="F:oxidoreductase activity"/>
    <property type="evidence" value="ECO:0007669"/>
    <property type="project" value="InterPro"/>
</dbReference>
<dbReference type="CDD" id="cd08241">
    <property type="entry name" value="QOR1"/>
    <property type="match status" value="1"/>
</dbReference>
<organism evidence="2 3">
    <name type="scientific">Thyridium curvatum</name>
    <dbReference type="NCBI Taxonomy" id="1093900"/>
    <lineage>
        <taxon>Eukaryota</taxon>
        <taxon>Fungi</taxon>
        <taxon>Dikarya</taxon>
        <taxon>Ascomycota</taxon>
        <taxon>Pezizomycotina</taxon>
        <taxon>Sordariomycetes</taxon>
        <taxon>Sordariomycetidae</taxon>
        <taxon>Thyridiales</taxon>
        <taxon>Thyridiaceae</taxon>
        <taxon>Thyridium</taxon>
    </lineage>
</organism>
<dbReference type="AlphaFoldDB" id="A0A507ADR6"/>
<dbReference type="GO" id="GO:0005739">
    <property type="term" value="C:mitochondrion"/>
    <property type="evidence" value="ECO:0007669"/>
    <property type="project" value="TreeGrafter"/>
</dbReference>
<dbReference type="InterPro" id="IPR011032">
    <property type="entry name" value="GroES-like_sf"/>
</dbReference>